<protein>
    <recommendedName>
        <fullName evidence="8">Protein kinase domain-containing protein</fullName>
    </recommendedName>
</protein>
<dbReference type="Pfam" id="PF00069">
    <property type="entry name" value="Pkinase"/>
    <property type="match status" value="1"/>
</dbReference>
<sequence length="946" mass="103134">MGPCASKPSYLATTSGNERDYQTRYHESTTLGQGMFGTVKLVHDVTQKDLIAAKPLAVKYVKKGYTFRDNVLYTPMKKEALITEVEILRVLNGECFTLQLMAVYESPSMIYMITEYCEGGEMMPWVSMAFANQQQQSPLLGNGGSGGAGLRTEDVSRIAYQLWSAVQHCAKHKVIHRDIKPENVMFCTKDRDSPVRLIDFGSGTIDGGNTSNNTAAPSNSNSESEDVERHHTFAGSAFYISPEMFQRTYTHKTDVWSVAVTLYVLVAGYPAEQLQEAFNILHSASSSNKAGVGRVRTLPNMPTNIPESFHDMLEGALVYRHKARMDAGQLMQCEFAQFHMHHHEEQQQHKQQQKQRPGIISITEVANEAAGGGGDDDGGGMAEDHLPEMANSSKSGSRKTQSVLLEGSVSRHNTYLGYQKFERSVTTILATMLSKETCTKLLLLLRGQQQSQEGTISGNISANLAADGNNGNFNTIEGSTTSPRKLQVVTLEVLLGVLGSMQVENTTEVEEVVTMIRSMKNFQFYKRFAYHISLLRQFVSLHSQNNNNSTRGGGNDAVPSSVHGNNVWNSLKKKRGLGASGHSSKDGSGHGNDNLSMSMGMGLGMRRIVTATGSLSAMNLASGESKGMFEKRSSRGIGLMIASTFVRHGANVLISSRDPKACEEAAKTLLAQQHQHLQQHNDADASCKPPQPLLGSVHHISSNISTREGCKELAQHTHTLFNGRLDVLINNAGASWGEDPGYDINARESGKMNWGWDKVLDVNVKGVFYLTRECVPMLQRRRVVGNDEENNSGGTQQEQHHQHDDGTEDALSTSPTLDSGRIINIGSVTGFLPQEAPTHAYDISKAAVHHLTKKLAADLAPRGITVNAIAPGYVLTRMSKGLVSWTKDGSLDEFTKSIPLGRMGNEDDMGGACLYFASRAGAWCTGVILNVDGGTVGTMQIPLSNL</sequence>
<evidence type="ECO:0000256" key="7">
    <source>
        <dbReference type="SAM" id="MobiDB-lite"/>
    </source>
</evidence>
<dbReference type="InterPro" id="IPR000719">
    <property type="entry name" value="Prot_kinase_dom"/>
</dbReference>
<evidence type="ECO:0000313" key="10">
    <source>
        <dbReference type="Proteomes" id="UP001530293"/>
    </source>
</evidence>
<evidence type="ECO:0000259" key="8">
    <source>
        <dbReference type="PROSITE" id="PS50011"/>
    </source>
</evidence>
<dbReference type="InterPro" id="IPR052178">
    <property type="entry name" value="Sec_Metab_Biosynth_SDR"/>
</dbReference>
<dbReference type="AlphaFoldDB" id="A0ABD3M804"/>
<dbReference type="PANTHER" id="PTHR43618:SF8">
    <property type="entry name" value="7ALPHA-HYDROXYSTEROID DEHYDROGENASE"/>
    <property type="match status" value="1"/>
</dbReference>
<feature type="binding site" evidence="6">
    <location>
        <position position="63"/>
    </location>
    <ligand>
        <name>ATP</name>
        <dbReference type="ChEBI" id="CHEBI:30616"/>
    </ligand>
</feature>
<gene>
    <name evidence="9" type="ORF">ACHAWU_008789</name>
</gene>
<evidence type="ECO:0000256" key="6">
    <source>
        <dbReference type="PROSITE-ProRule" id="PRU10141"/>
    </source>
</evidence>
<dbReference type="EMBL" id="JALLBG020000221">
    <property type="protein sequence ID" value="KAL3758804.1"/>
    <property type="molecule type" value="Genomic_DNA"/>
</dbReference>
<evidence type="ECO:0000256" key="5">
    <source>
        <dbReference type="ARBA" id="ARBA00023002"/>
    </source>
</evidence>
<feature type="region of interest" description="Disordered" evidence="7">
    <location>
        <begin position="202"/>
        <end position="225"/>
    </location>
</feature>
<evidence type="ECO:0000313" key="9">
    <source>
        <dbReference type="EMBL" id="KAL3758804.1"/>
    </source>
</evidence>
<keyword evidence="2 6" id="KW-0547">Nucleotide-binding</keyword>
<evidence type="ECO:0000256" key="2">
    <source>
        <dbReference type="ARBA" id="ARBA00022741"/>
    </source>
</evidence>
<dbReference type="InterPro" id="IPR011009">
    <property type="entry name" value="Kinase-like_dom_sf"/>
</dbReference>
<keyword evidence="3 6" id="KW-0067">ATP-binding</keyword>
<dbReference type="PROSITE" id="PS00108">
    <property type="entry name" value="PROTEIN_KINASE_ST"/>
    <property type="match status" value="1"/>
</dbReference>
<evidence type="ECO:0000256" key="3">
    <source>
        <dbReference type="ARBA" id="ARBA00022840"/>
    </source>
</evidence>
<dbReference type="Pfam" id="PF13561">
    <property type="entry name" value="adh_short_C2"/>
    <property type="match status" value="2"/>
</dbReference>
<dbReference type="GO" id="GO:0016491">
    <property type="term" value="F:oxidoreductase activity"/>
    <property type="evidence" value="ECO:0007669"/>
    <property type="project" value="UniProtKB-KW"/>
</dbReference>
<dbReference type="PROSITE" id="PS00107">
    <property type="entry name" value="PROTEIN_KINASE_ATP"/>
    <property type="match status" value="1"/>
</dbReference>
<dbReference type="Gene3D" id="3.40.50.720">
    <property type="entry name" value="NAD(P)-binding Rossmann-like Domain"/>
    <property type="match status" value="1"/>
</dbReference>
<reference evidence="9 10" key="1">
    <citation type="submission" date="2024-10" db="EMBL/GenBank/DDBJ databases">
        <title>Updated reference genomes for cyclostephanoid diatoms.</title>
        <authorList>
            <person name="Roberts W.R."/>
            <person name="Alverson A.J."/>
        </authorList>
    </citation>
    <scope>NUCLEOTIDE SEQUENCE [LARGE SCALE GENOMIC DNA]</scope>
    <source>
        <strain evidence="9 10">AJA232-27</strain>
    </source>
</reference>
<organism evidence="9 10">
    <name type="scientific">Discostella pseudostelligera</name>
    <dbReference type="NCBI Taxonomy" id="259834"/>
    <lineage>
        <taxon>Eukaryota</taxon>
        <taxon>Sar</taxon>
        <taxon>Stramenopiles</taxon>
        <taxon>Ochrophyta</taxon>
        <taxon>Bacillariophyta</taxon>
        <taxon>Coscinodiscophyceae</taxon>
        <taxon>Thalassiosirophycidae</taxon>
        <taxon>Stephanodiscales</taxon>
        <taxon>Stephanodiscaceae</taxon>
        <taxon>Discostella</taxon>
    </lineage>
</organism>
<keyword evidence="10" id="KW-1185">Reference proteome</keyword>
<dbReference type="Gene3D" id="3.30.200.20">
    <property type="entry name" value="Phosphorylase Kinase, domain 1"/>
    <property type="match status" value="1"/>
</dbReference>
<keyword evidence="5" id="KW-0560">Oxidoreductase</keyword>
<comment type="caution">
    <text evidence="9">The sequence shown here is derived from an EMBL/GenBank/DDBJ whole genome shotgun (WGS) entry which is preliminary data.</text>
</comment>
<proteinExistence type="inferred from homology"/>
<dbReference type="InterPro" id="IPR036291">
    <property type="entry name" value="NAD(P)-bd_dom_sf"/>
</dbReference>
<feature type="compositionally biased region" description="Low complexity" evidence="7">
    <location>
        <begin position="209"/>
        <end position="222"/>
    </location>
</feature>
<name>A0ABD3M804_9STRA</name>
<dbReference type="Proteomes" id="UP001530293">
    <property type="component" value="Unassembled WGS sequence"/>
</dbReference>
<dbReference type="Gene3D" id="1.10.510.10">
    <property type="entry name" value="Transferase(Phosphotransferase) domain 1"/>
    <property type="match status" value="1"/>
</dbReference>
<dbReference type="InterPro" id="IPR002347">
    <property type="entry name" value="SDR_fam"/>
</dbReference>
<dbReference type="PROSITE" id="PS50011">
    <property type="entry name" value="PROTEIN_KINASE_DOM"/>
    <property type="match status" value="1"/>
</dbReference>
<dbReference type="PRINTS" id="PR00080">
    <property type="entry name" value="SDRFAMILY"/>
</dbReference>
<dbReference type="PANTHER" id="PTHR43618">
    <property type="entry name" value="7-ALPHA-HYDROXYSTEROID DEHYDROGENASE"/>
    <property type="match status" value="1"/>
</dbReference>
<accession>A0ABD3M804</accession>
<dbReference type="InterPro" id="IPR017441">
    <property type="entry name" value="Protein_kinase_ATP_BS"/>
</dbReference>
<feature type="domain" description="Protein kinase" evidence="8">
    <location>
        <begin position="25"/>
        <end position="336"/>
    </location>
</feature>
<feature type="region of interest" description="Disordered" evidence="7">
    <location>
        <begin position="368"/>
        <end position="403"/>
    </location>
</feature>
<evidence type="ECO:0000256" key="4">
    <source>
        <dbReference type="ARBA" id="ARBA00022857"/>
    </source>
</evidence>
<dbReference type="SUPFAM" id="SSF51735">
    <property type="entry name" value="NAD(P)-binding Rossmann-fold domains"/>
    <property type="match status" value="1"/>
</dbReference>
<dbReference type="SMART" id="SM00220">
    <property type="entry name" value="S_TKc"/>
    <property type="match status" value="1"/>
</dbReference>
<dbReference type="InterPro" id="IPR008271">
    <property type="entry name" value="Ser/Thr_kinase_AS"/>
</dbReference>
<feature type="compositionally biased region" description="Polar residues" evidence="7">
    <location>
        <begin position="390"/>
        <end position="403"/>
    </location>
</feature>
<feature type="region of interest" description="Disordered" evidence="7">
    <location>
        <begin position="546"/>
        <end position="565"/>
    </location>
</feature>
<keyword evidence="4" id="KW-0521">NADP</keyword>
<dbReference type="SUPFAM" id="SSF56112">
    <property type="entry name" value="Protein kinase-like (PK-like)"/>
    <property type="match status" value="1"/>
</dbReference>
<feature type="region of interest" description="Disordered" evidence="7">
    <location>
        <begin position="574"/>
        <end position="597"/>
    </location>
</feature>
<evidence type="ECO:0000256" key="1">
    <source>
        <dbReference type="ARBA" id="ARBA00006484"/>
    </source>
</evidence>
<dbReference type="PRINTS" id="PR00081">
    <property type="entry name" value="GDHRDH"/>
</dbReference>
<dbReference type="GO" id="GO:0005524">
    <property type="term" value="F:ATP binding"/>
    <property type="evidence" value="ECO:0007669"/>
    <property type="project" value="UniProtKB-UniRule"/>
</dbReference>
<comment type="similarity">
    <text evidence="1">Belongs to the short-chain dehydrogenases/reductases (SDR) family.</text>
</comment>
<feature type="region of interest" description="Disordered" evidence="7">
    <location>
        <begin position="786"/>
        <end position="818"/>
    </location>
</feature>